<evidence type="ECO:0000313" key="2">
    <source>
        <dbReference type="Proteomes" id="UP000035425"/>
    </source>
</evidence>
<sequence length="542" mass="60541">MSFIQWAQKDPNTIEQAIKALVVELYPGARPIDGRGGDDGRDLRWDSTEGLVIFEIKSFAGERLKRSQKRNIERSLKQASEHNPARWILILPLAHSPSEEQWFDQLSKQYPTIHLEWWGIDWLNVEFGKREYLRRLVEGEEYELLRRAQEFEREQQVPSTIADSIARINVVSSRSQELSPYWRADFATAPEGVTVTYNERFPGAAALDPLQLRATFSFPVGDSLATEVQRRLADALDYGDDVEIDGRYVANFEVLASPASREMFETASPLERLRITSLDRTVGENLTFQLVIVTPSGRIKGRLPLQVDQHTSGRRGVRLKGCDTTRSIEVDLTIDRKEQGGGASARITWRGVAGKFLYAIRPAFEIFGRANGEDQIELRIDDQSVVRHAIGMSQFLAEAKLCADMVVALEKLQNHCGQIFPIPDDLTYRDALDLVAAARLLSGNPVATGNTAITATIKSGHLAGFLEVAGPLVETRVRAEMPGFGVTCGIHQIDIGRVSMTTPLVRLVNLAELRAMADDSLEPVARYECVDGESIYMQLMAD</sequence>
<proteinExistence type="predicted"/>
<dbReference type="EMBL" id="JWIO01000060">
    <property type="protein sequence ID" value="KLL09757.1"/>
    <property type="molecule type" value="Genomic_DNA"/>
</dbReference>
<comment type="caution">
    <text evidence="1">The sequence shown here is derived from an EMBL/GenBank/DDBJ whole genome shotgun (WGS) entry which is preliminary data.</text>
</comment>
<dbReference type="RefSeq" id="WP_047225023.1">
    <property type="nucleotide sequence ID" value="NZ_JWIO01000060.1"/>
</dbReference>
<dbReference type="Proteomes" id="UP000035425">
    <property type="component" value="Unassembled WGS sequence"/>
</dbReference>
<accession>A0ABR5EZ61</accession>
<evidence type="ECO:0000313" key="1">
    <source>
        <dbReference type="EMBL" id="KLL09757.1"/>
    </source>
</evidence>
<name>A0ABR5EZ61_9ACTN</name>
<keyword evidence="2" id="KW-1185">Reference proteome</keyword>
<evidence type="ECO:0008006" key="3">
    <source>
        <dbReference type="Google" id="ProtNLM"/>
    </source>
</evidence>
<reference evidence="1 2" key="1">
    <citation type="submission" date="2014-12" db="EMBL/GenBank/DDBJ databases">
        <title>Frankia sp. BMG5.1 draft genome.</title>
        <authorList>
            <person name="Gtari M."/>
            <person name="Ghodhbane-Gtari F."/>
            <person name="Nouioui I."/>
            <person name="Ktari A."/>
            <person name="Hezbri K."/>
            <person name="Mimouni W."/>
            <person name="Sbissi I."/>
            <person name="Ayari A."/>
            <person name="Yamanaka T."/>
            <person name="Normand P."/>
            <person name="Tisa L.S."/>
            <person name="Boudabous A."/>
        </authorList>
    </citation>
    <scope>NUCLEOTIDE SEQUENCE [LARGE SCALE GENOMIC DNA]</scope>
    <source>
        <strain evidence="1 2">BMG5.1</strain>
    </source>
</reference>
<organism evidence="1 2">
    <name type="scientific">Protofrankia coriariae</name>
    <dbReference type="NCBI Taxonomy" id="1562887"/>
    <lineage>
        <taxon>Bacteria</taxon>
        <taxon>Bacillati</taxon>
        <taxon>Actinomycetota</taxon>
        <taxon>Actinomycetes</taxon>
        <taxon>Frankiales</taxon>
        <taxon>Frankiaceae</taxon>
        <taxon>Protofrankia</taxon>
    </lineage>
</organism>
<gene>
    <name evidence="1" type="ORF">FrCorBMG51_22615</name>
</gene>
<protein>
    <recommendedName>
        <fullName evidence="3">Restriction endonuclease</fullName>
    </recommendedName>
</protein>